<proteinExistence type="predicted"/>
<sequence length="213" mass="22737">MAAVLTDGRRRRGERSRRAVLGEAVNLASVEGLDGVSIGTLAERTGTSKSGVAALFGSKLDLQLATIRAAREIYIASIIEPTLRAPRGIARLWNLCLTWLEYSRGRTFEGGCFFRAAAAEADSKSGPVHDALVAVDEEWIAFVERCVMLAADDLPALRDPRLLAFELIALMDAANSGSLLHGTDRAYELAEAAMRGRLLAAGADPDALSAVEP</sequence>
<dbReference type="RefSeq" id="WP_104095686.1">
    <property type="nucleotide sequence ID" value="NZ_JACHBP010000001.1"/>
</dbReference>
<evidence type="ECO:0000256" key="1">
    <source>
        <dbReference type="ARBA" id="ARBA00023015"/>
    </source>
</evidence>
<dbReference type="Gene3D" id="1.10.357.10">
    <property type="entry name" value="Tetracycline Repressor, domain 2"/>
    <property type="match status" value="1"/>
</dbReference>
<dbReference type="Proteomes" id="UP000298488">
    <property type="component" value="Unassembled WGS sequence"/>
</dbReference>
<dbReference type="PROSITE" id="PS50977">
    <property type="entry name" value="HTH_TETR_2"/>
    <property type="match status" value="1"/>
</dbReference>
<dbReference type="PANTHER" id="PTHR47506:SF6">
    <property type="entry name" value="HTH-TYPE TRANSCRIPTIONAL REPRESSOR NEMR"/>
    <property type="match status" value="1"/>
</dbReference>
<evidence type="ECO:0000313" key="4">
    <source>
        <dbReference type="EMBL" id="TFB79816.1"/>
    </source>
</evidence>
<keyword evidence="1" id="KW-0805">Transcription regulation</keyword>
<evidence type="ECO:0000256" key="2">
    <source>
        <dbReference type="ARBA" id="ARBA00023125"/>
    </source>
</evidence>
<dbReference type="OrthoDB" id="326421at2"/>
<reference evidence="4 5" key="1">
    <citation type="submission" date="2019-03" db="EMBL/GenBank/DDBJ databases">
        <title>Genomics of glacier-inhabiting Cryobacterium strains.</title>
        <authorList>
            <person name="Liu Q."/>
            <person name="Xin Y.-H."/>
        </authorList>
    </citation>
    <scope>NUCLEOTIDE SEQUENCE [LARGE SCALE GENOMIC DNA]</scope>
    <source>
        <strain evidence="4 5">CGMCC 1.10440</strain>
    </source>
</reference>
<dbReference type="PANTHER" id="PTHR47506">
    <property type="entry name" value="TRANSCRIPTIONAL REGULATORY PROTEIN"/>
    <property type="match status" value="1"/>
</dbReference>
<comment type="caution">
    <text evidence="4">The sequence shown here is derived from an EMBL/GenBank/DDBJ whole genome shotgun (WGS) entry which is preliminary data.</text>
</comment>
<dbReference type="Pfam" id="PF16925">
    <property type="entry name" value="TetR_C_13"/>
    <property type="match status" value="1"/>
</dbReference>
<dbReference type="InterPro" id="IPR036271">
    <property type="entry name" value="Tet_transcr_reg_TetR-rel_C_sf"/>
</dbReference>
<dbReference type="InterPro" id="IPR001647">
    <property type="entry name" value="HTH_TetR"/>
</dbReference>
<gene>
    <name evidence="4" type="ORF">E3N84_07020</name>
</gene>
<evidence type="ECO:0000313" key="5">
    <source>
        <dbReference type="Proteomes" id="UP000298488"/>
    </source>
</evidence>
<dbReference type="InterPro" id="IPR011075">
    <property type="entry name" value="TetR_C"/>
</dbReference>
<dbReference type="Gene3D" id="1.10.10.60">
    <property type="entry name" value="Homeodomain-like"/>
    <property type="match status" value="1"/>
</dbReference>
<accession>A0A4R8VBP8</accession>
<dbReference type="SUPFAM" id="SSF46689">
    <property type="entry name" value="Homeodomain-like"/>
    <property type="match status" value="1"/>
</dbReference>
<keyword evidence="2" id="KW-0238">DNA-binding</keyword>
<organism evidence="4 5">
    <name type="scientific">Terrimesophilobacter mesophilus</name>
    <dbReference type="NCBI Taxonomy" id="433647"/>
    <lineage>
        <taxon>Bacteria</taxon>
        <taxon>Bacillati</taxon>
        <taxon>Actinomycetota</taxon>
        <taxon>Actinomycetes</taxon>
        <taxon>Micrococcales</taxon>
        <taxon>Microbacteriaceae</taxon>
        <taxon>Terrimesophilobacter</taxon>
    </lineage>
</organism>
<keyword evidence="5" id="KW-1185">Reference proteome</keyword>
<dbReference type="InterPro" id="IPR009057">
    <property type="entry name" value="Homeodomain-like_sf"/>
</dbReference>
<keyword evidence="3" id="KW-0804">Transcription</keyword>
<dbReference type="EMBL" id="SOFI01000003">
    <property type="protein sequence ID" value="TFB79816.1"/>
    <property type="molecule type" value="Genomic_DNA"/>
</dbReference>
<dbReference type="AlphaFoldDB" id="A0A4R8VBP8"/>
<dbReference type="GO" id="GO:0003677">
    <property type="term" value="F:DNA binding"/>
    <property type="evidence" value="ECO:0007669"/>
    <property type="project" value="UniProtKB-UniRule"/>
</dbReference>
<dbReference type="SUPFAM" id="SSF48498">
    <property type="entry name" value="Tetracyclin repressor-like, C-terminal domain"/>
    <property type="match status" value="1"/>
</dbReference>
<name>A0A4R8VBP8_9MICO</name>
<protein>
    <submittedName>
        <fullName evidence="4">TetR/AcrR family transcriptional regulator</fullName>
    </submittedName>
</protein>
<evidence type="ECO:0000256" key="3">
    <source>
        <dbReference type="ARBA" id="ARBA00023163"/>
    </source>
</evidence>